<dbReference type="Gene3D" id="3.40.605.10">
    <property type="entry name" value="Aldehyde Dehydrogenase, Chain A, domain 1"/>
    <property type="match status" value="1"/>
</dbReference>
<dbReference type="CDD" id="cd07129">
    <property type="entry name" value="ALDH_KGSADH"/>
    <property type="match status" value="1"/>
</dbReference>
<accession>A0ABX7TMU4</accession>
<dbReference type="InterPro" id="IPR016161">
    <property type="entry name" value="Ald_DH/histidinol_DH"/>
</dbReference>
<dbReference type="GO" id="GO:0033721">
    <property type="term" value="F:aldehyde dehydrogenase (NADP+) activity"/>
    <property type="evidence" value="ECO:0007669"/>
    <property type="project" value="UniProtKB-EC"/>
</dbReference>
<dbReference type="InterPro" id="IPR015590">
    <property type="entry name" value="Aldehyde_DH_dom"/>
</dbReference>
<reference evidence="3 4" key="1">
    <citation type="submission" date="2021-03" db="EMBL/GenBank/DDBJ databases">
        <title>Complete genome sequence of Streptomyces cyanogenus S136, producer of anticancer angucycline landomycin A.</title>
        <authorList>
            <person name="Hrab P."/>
            <person name="Ruckert C."/>
            <person name="Busche T."/>
            <person name="Ostash I."/>
            <person name="Kalinowski J."/>
            <person name="Fedorenko V."/>
            <person name="Yushchuk O."/>
            <person name="Ostash B."/>
        </authorList>
    </citation>
    <scope>NUCLEOTIDE SEQUENCE [LARGE SCALE GENOMIC DNA]</scope>
    <source>
        <strain evidence="3 4">S136</strain>
    </source>
</reference>
<dbReference type="RefSeq" id="WP_208031538.1">
    <property type="nucleotide sequence ID" value="NZ_CP071839.1"/>
</dbReference>
<protein>
    <submittedName>
        <fullName evidence="3">NADP-dependent fatty aldehyde dehydrogenase</fullName>
        <ecNumber evidence="3">1.2.1.4</ecNumber>
    </submittedName>
</protein>
<keyword evidence="4" id="KW-1185">Reference proteome</keyword>
<name>A0ABX7TMU4_STRCY</name>
<dbReference type="SUPFAM" id="SSF53720">
    <property type="entry name" value="ALDH-like"/>
    <property type="match status" value="1"/>
</dbReference>
<gene>
    <name evidence="3" type="primary">aldH</name>
    <name evidence="3" type="ORF">S1361_10270</name>
</gene>
<organism evidence="3 4">
    <name type="scientific">Streptomyces cyanogenus</name>
    <dbReference type="NCBI Taxonomy" id="80860"/>
    <lineage>
        <taxon>Bacteria</taxon>
        <taxon>Bacillati</taxon>
        <taxon>Actinomycetota</taxon>
        <taxon>Actinomycetes</taxon>
        <taxon>Kitasatosporales</taxon>
        <taxon>Streptomycetaceae</taxon>
        <taxon>Streptomyces</taxon>
    </lineage>
</organism>
<dbReference type="Gene3D" id="3.40.309.10">
    <property type="entry name" value="Aldehyde Dehydrogenase, Chain A, domain 2"/>
    <property type="match status" value="1"/>
</dbReference>
<dbReference type="Pfam" id="PF00171">
    <property type="entry name" value="Aldedh"/>
    <property type="match status" value="1"/>
</dbReference>
<dbReference type="Proteomes" id="UP000663908">
    <property type="component" value="Chromosome"/>
</dbReference>
<dbReference type="EMBL" id="CP071839">
    <property type="protein sequence ID" value="QTD97731.1"/>
    <property type="molecule type" value="Genomic_DNA"/>
</dbReference>
<evidence type="ECO:0000313" key="3">
    <source>
        <dbReference type="EMBL" id="QTD97731.1"/>
    </source>
</evidence>
<dbReference type="InterPro" id="IPR016162">
    <property type="entry name" value="Ald_DH_N"/>
</dbReference>
<dbReference type="InterPro" id="IPR044151">
    <property type="entry name" value="ALDH_KGSADH"/>
</dbReference>
<evidence type="ECO:0000259" key="2">
    <source>
        <dbReference type="Pfam" id="PF00171"/>
    </source>
</evidence>
<keyword evidence="1 3" id="KW-0560">Oxidoreductase</keyword>
<dbReference type="InterPro" id="IPR050740">
    <property type="entry name" value="Aldehyde_DH_Superfamily"/>
</dbReference>
<proteinExistence type="predicted"/>
<dbReference type="InterPro" id="IPR016163">
    <property type="entry name" value="Ald_DH_C"/>
</dbReference>
<dbReference type="PANTHER" id="PTHR43353">
    <property type="entry name" value="SUCCINATE-SEMIALDEHYDE DEHYDROGENASE, MITOCHONDRIAL"/>
    <property type="match status" value="1"/>
</dbReference>
<dbReference type="EC" id="1.2.1.4" evidence="3"/>
<evidence type="ECO:0000313" key="4">
    <source>
        <dbReference type="Proteomes" id="UP000663908"/>
    </source>
</evidence>
<evidence type="ECO:0000256" key="1">
    <source>
        <dbReference type="ARBA" id="ARBA00023002"/>
    </source>
</evidence>
<dbReference type="PANTHER" id="PTHR43353:SF3">
    <property type="entry name" value="ALDEHYDE DEHYDROGENASE-RELATED"/>
    <property type="match status" value="1"/>
</dbReference>
<sequence>MASAPVWSVDPRTGKQREQVAVEATAQEVDAAVRAAHAARGGLADRTVRAAFLRSAAAGLDAARDGLVETADAETALGPARLTGELARTTYQLRAFADIVDEGAFLDVIIDHPDDTATPPIPDLRRYKVPLGVVAVYSASNFPFAFSVAGGDTASALAAGCPVVVKSHPDHPGLSELVAKVLRRAAAERGIPEGVLGLVHGFEAGVELIGHPLVAAAGFTGSVRGGRALFDAAAARPVPIPFHGELGSLNPVLVTEAAAAERAEEIGGGLAGSMTLGVGQFCVKPGLVLVPSGAAGDRLVKSLADAVGDTDAGVLLDHRMRDDFIAGVAERAQLPDVDAPVTPGAGGEHSVSAGFLTVPAERLTEEGAYDLLLEECFGPVTVVARYASEAEATAVLSRLPGNLTATVQVSAEEAAGQGRGPELLAELTPLAGRVLVNGWPTGVAVAPAQHHGGPYPATTSTSTSVGGTAVERWLRPVVYQNAPEALLPAELKDDNPLGLPRRFNGVLER</sequence>
<feature type="domain" description="Aldehyde dehydrogenase" evidence="2">
    <location>
        <begin position="8"/>
        <end position="444"/>
    </location>
</feature>